<keyword evidence="4" id="KW-1185">Reference proteome</keyword>
<keyword evidence="1" id="KW-0732">Signal</keyword>
<gene>
    <name evidence="3" type="ORF">ELS83_15880</name>
</gene>
<dbReference type="InterPro" id="IPR026444">
    <property type="entry name" value="Secre_tail"/>
</dbReference>
<dbReference type="Pfam" id="PF15892">
    <property type="entry name" value="BNR_4"/>
    <property type="match status" value="1"/>
</dbReference>
<feature type="chain" id="PRO_5045067543" evidence="1">
    <location>
        <begin position="25"/>
        <end position="547"/>
    </location>
</feature>
<evidence type="ECO:0000313" key="3">
    <source>
        <dbReference type="EMBL" id="NOU61286.1"/>
    </source>
</evidence>
<accession>A0ABX1WYV5</accession>
<protein>
    <submittedName>
        <fullName evidence="3">T9SS type A sorting domain-containing protein</fullName>
    </submittedName>
</protein>
<evidence type="ECO:0000256" key="1">
    <source>
        <dbReference type="SAM" id="SignalP"/>
    </source>
</evidence>
<comment type="caution">
    <text evidence="3">The sequence shown here is derived from an EMBL/GenBank/DDBJ whole genome shotgun (WGS) entry which is preliminary data.</text>
</comment>
<proteinExistence type="predicted"/>
<reference evidence="3 4" key="1">
    <citation type="submission" date="2018-12" db="EMBL/GenBank/DDBJ databases">
        <title>Marinifilum JC070 sp. nov., a marine bacterium isolated from Yongle Blue Hole in the South China Sea.</title>
        <authorList>
            <person name="Fu T."/>
        </authorList>
    </citation>
    <scope>NUCLEOTIDE SEQUENCE [LARGE SCALE GENOMIC DNA]</scope>
    <source>
        <strain evidence="3 4">JC070</strain>
    </source>
</reference>
<dbReference type="RefSeq" id="WP_171596549.1">
    <property type="nucleotide sequence ID" value="NZ_RZNH01000031.1"/>
</dbReference>
<dbReference type="SUPFAM" id="SSF75005">
    <property type="entry name" value="Arabinanase/levansucrase/invertase"/>
    <property type="match status" value="1"/>
</dbReference>
<evidence type="ECO:0000313" key="4">
    <source>
        <dbReference type="Proteomes" id="UP000732105"/>
    </source>
</evidence>
<dbReference type="EMBL" id="RZNH01000031">
    <property type="protein sequence ID" value="NOU61286.1"/>
    <property type="molecule type" value="Genomic_DNA"/>
</dbReference>
<dbReference type="Proteomes" id="UP000732105">
    <property type="component" value="Unassembled WGS sequence"/>
</dbReference>
<dbReference type="Gene3D" id="2.120.10.10">
    <property type="match status" value="1"/>
</dbReference>
<organism evidence="3 4">
    <name type="scientific">Marinifilum caeruleilacunae</name>
    <dbReference type="NCBI Taxonomy" id="2499076"/>
    <lineage>
        <taxon>Bacteria</taxon>
        <taxon>Pseudomonadati</taxon>
        <taxon>Bacteroidota</taxon>
        <taxon>Bacteroidia</taxon>
        <taxon>Marinilabiliales</taxon>
        <taxon>Marinifilaceae</taxon>
    </lineage>
</organism>
<dbReference type="NCBIfam" id="TIGR04183">
    <property type="entry name" value="Por_Secre_tail"/>
    <property type="match status" value="1"/>
</dbReference>
<evidence type="ECO:0000259" key="2">
    <source>
        <dbReference type="Pfam" id="PF18962"/>
    </source>
</evidence>
<dbReference type="InterPro" id="IPR023296">
    <property type="entry name" value="Glyco_hydro_beta-prop_sf"/>
</dbReference>
<sequence length="547" mass="61686">MKKRFLLFCCIIVNALLITTSVYGQTDYFADNGYVKPFDVTYPHPNSHYHNGVTYIAYQGSNENGGNNDPSVCSYNHITGEWRGPVRIGNNTLPNDDYHGKPSIVVDDLGYIHVVFGGHGGTIDLAGYNEFGGYSDGEFKHLRSNSPEDIGTGTSDWTRLNSAPGGGNTGEISVYGTYPQFLKVPNGDIYFFYRHGSHQSDWTYQKSTDNGNTWSDEVVFLDGGLIETWYAWLTVNGNRIDCAYNYHPGGSGDDRQDIYYMYLDTSNDTWYNVQGSDLSSKIPMNLSRSKKKTKVKNTNPDNYEVDDIVVRTDPNGIPHIAFRYYNDQAYHMMWDGSDWTTYVNITTDDAIKEDKFDIMPISSTEVKVLIRRKDASGTKIAWWTMDPTSSYRNEDEVVITEGNTEYFFASIPEFYHDDAKVMFFEKTGNDMVKIFMHGDSGLLTRGGAISGLNSTNQLTSLEIDTNQENNMDLIVYPNPAKDYVTVDLKTENIQSLQLFDMNGRLIKTESAINNSRIKVNIQDVSSGMYLIKVQGESKSKLSKVLIN</sequence>
<feature type="signal peptide" evidence="1">
    <location>
        <begin position="1"/>
        <end position="24"/>
    </location>
</feature>
<name>A0ABX1WYV5_9BACT</name>
<feature type="domain" description="Secretion system C-terminal sorting" evidence="2">
    <location>
        <begin position="475"/>
        <end position="546"/>
    </location>
</feature>
<dbReference type="Pfam" id="PF18962">
    <property type="entry name" value="Por_Secre_tail"/>
    <property type="match status" value="1"/>
</dbReference>